<evidence type="ECO:0000256" key="5">
    <source>
        <dbReference type="SAM" id="Phobius"/>
    </source>
</evidence>
<evidence type="ECO:0000256" key="1">
    <source>
        <dbReference type="ARBA" id="ARBA00004141"/>
    </source>
</evidence>
<dbReference type="EMBL" id="FQXG01000009">
    <property type="protein sequence ID" value="SHI18706.1"/>
    <property type="molecule type" value="Genomic_DNA"/>
</dbReference>
<dbReference type="AlphaFoldDB" id="A0A1M5Z385"/>
<evidence type="ECO:0000256" key="4">
    <source>
        <dbReference type="ARBA" id="ARBA00023136"/>
    </source>
</evidence>
<evidence type="ECO:0000256" key="2">
    <source>
        <dbReference type="ARBA" id="ARBA00022692"/>
    </source>
</evidence>
<evidence type="ECO:0000313" key="7">
    <source>
        <dbReference type="EMBL" id="SHI18706.1"/>
    </source>
</evidence>
<dbReference type="STRING" id="299255.SAMN02745129_4563"/>
<feature type="transmembrane region" description="Helical" evidence="5">
    <location>
        <begin position="70"/>
        <end position="88"/>
    </location>
</feature>
<keyword evidence="4 5" id="KW-0472">Membrane</keyword>
<comment type="subcellular location">
    <subcellularLocation>
        <location evidence="1">Membrane</location>
        <topology evidence="1">Multi-pass membrane protein</topology>
    </subcellularLocation>
</comment>
<proteinExistence type="predicted"/>
<organism evidence="7 8">
    <name type="scientific">Ferrimonas marina</name>
    <dbReference type="NCBI Taxonomy" id="299255"/>
    <lineage>
        <taxon>Bacteria</taxon>
        <taxon>Pseudomonadati</taxon>
        <taxon>Pseudomonadota</taxon>
        <taxon>Gammaproteobacteria</taxon>
        <taxon>Alteromonadales</taxon>
        <taxon>Ferrimonadaceae</taxon>
        <taxon>Ferrimonas</taxon>
    </lineage>
</organism>
<dbReference type="GO" id="GO:0016020">
    <property type="term" value="C:membrane"/>
    <property type="evidence" value="ECO:0007669"/>
    <property type="project" value="UniProtKB-SubCell"/>
</dbReference>
<dbReference type="OrthoDB" id="9816361at2"/>
<keyword evidence="3 5" id="KW-1133">Transmembrane helix</keyword>
<evidence type="ECO:0000313" key="8">
    <source>
        <dbReference type="Proteomes" id="UP000184268"/>
    </source>
</evidence>
<accession>A0A1M5Z385</accession>
<dbReference type="InterPro" id="IPR007829">
    <property type="entry name" value="TM2"/>
</dbReference>
<feature type="domain" description="TM2" evidence="6">
    <location>
        <begin position="50"/>
        <end position="85"/>
    </location>
</feature>
<gene>
    <name evidence="7" type="ORF">SAMN02745129_4563</name>
</gene>
<keyword evidence="8" id="KW-1185">Reference proteome</keyword>
<evidence type="ECO:0000259" key="6">
    <source>
        <dbReference type="Pfam" id="PF05154"/>
    </source>
</evidence>
<sequence>MALSQCDQCRSALQPTLMVCPQCGAGQGLDALAGVEPKLSLRSQRRASRLGIYLGTFGVHQFYLGNRARGALYLALCWSLVPTLLGVWEGLRVSRMSPEEFYRRWCLPQQKAANIGG</sequence>
<keyword evidence="2 5" id="KW-0812">Transmembrane</keyword>
<dbReference type="RefSeq" id="WP_067665971.1">
    <property type="nucleotide sequence ID" value="NZ_FQXG01000009.1"/>
</dbReference>
<dbReference type="Pfam" id="PF05154">
    <property type="entry name" value="TM2"/>
    <property type="match status" value="1"/>
</dbReference>
<reference evidence="7 8" key="1">
    <citation type="submission" date="2016-11" db="EMBL/GenBank/DDBJ databases">
        <authorList>
            <person name="Jaros S."/>
            <person name="Januszkiewicz K."/>
            <person name="Wedrychowicz H."/>
        </authorList>
    </citation>
    <scope>NUCLEOTIDE SEQUENCE [LARGE SCALE GENOMIC DNA]</scope>
    <source>
        <strain evidence="7 8">DSM 16917</strain>
    </source>
</reference>
<name>A0A1M5Z385_9GAMM</name>
<dbReference type="Proteomes" id="UP000184268">
    <property type="component" value="Unassembled WGS sequence"/>
</dbReference>
<protein>
    <submittedName>
        <fullName evidence="7">TM2 domain-containing protein</fullName>
    </submittedName>
</protein>
<evidence type="ECO:0000256" key="3">
    <source>
        <dbReference type="ARBA" id="ARBA00022989"/>
    </source>
</evidence>